<dbReference type="AlphaFoldDB" id="A0A0F0GKM0"/>
<comment type="caution">
    <text evidence="12">The sequence shown here is derived from an EMBL/GenBank/DDBJ whole genome shotgun (WGS) entry which is preliminary data.</text>
</comment>
<accession>A0A0F0GKM0</accession>
<evidence type="ECO:0000256" key="4">
    <source>
        <dbReference type="ARBA" id="ARBA00022692"/>
    </source>
</evidence>
<evidence type="ECO:0000256" key="6">
    <source>
        <dbReference type="ARBA" id="ARBA00023053"/>
    </source>
</evidence>
<gene>
    <name evidence="12" type="ORF">UK23_30835</name>
</gene>
<dbReference type="InterPro" id="IPR006153">
    <property type="entry name" value="Cation/H_exchanger_TM"/>
</dbReference>
<feature type="transmembrane region" description="Helical" evidence="10">
    <location>
        <begin position="83"/>
        <end position="106"/>
    </location>
</feature>
<keyword evidence="3 10" id="KW-1003">Cell membrane</keyword>
<dbReference type="STRING" id="68170.GCA_000974445_05289"/>
<dbReference type="PATRIC" id="fig|68170.10.peg.8008"/>
<feature type="transmembrane region" description="Helical" evidence="10">
    <location>
        <begin position="31"/>
        <end position="48"/>
    </location>
</feature>
<keyword evidence="2 10" id="KW-0813">Transport</keyword>
<dbReference type="OrthoDB" id="57886at2"/>
<evidence type="ECO:0000259" key="11">
    <source>
        <dbReference type="Pfam" id="PF00999"/>
    </source>
</evidence>
<dbReference type="Proteomes" id="UP000033393">
    <property type="component" value="Unassembled WGS sequence"/>
</dbReference>
<dbReference type="Pfam" id="PF00999">
    <property type="entry name" value="Na_H_Exchanger"/>
    <property type="match status" value="1"/>
</dbReference>
<evidence type="ECO:0000313" key="13">
    <source>
        <dbReference type="Proteomes" id="UP000033393"/>
    </source>
</evidence>
<dbReference type="eggNOG" id="COG0025">
    <property type="taxonomic scope" value="Bacteria"/>
</dbReference>
<dbReference type="RefSeq" id="WP_045315210.1">
    <property type="nucleotide sequence ID" value="NZ_JYJG01000263.1"/>
</dbReference>
<dbReference type="GO" id="GO:0051453">
    <property type="term" value="P:regulation of intracellular pH"/>
    <property type="evidence" value="ECO:0007669"/>
    <property type="project" value="TreeGrafter"/>
</dbReference>
<feature type="transmembrane region" description="Helical" evidence="10">
    <location>
        <begin position="175"/>
        <end position="196"/>
    </location>
</feature>
<dbReference type="InterPro" id="IPR004705">
    <property type="entry name" value="Cation/H_exchanger_CPA1_bac"/>
</dbReference>
<dbReference type="GO" id="GO:0015386">
    <property type="term" value="F:potassium:proton antiporter activity"/>
    <property type="evidence" value="ECO:0007669"/>
    <property type="project" value="TreeGrafter"/>
</dbReference>
<keyword evidence="10" id="KW-0050">Antiport</keyword>
<evidence type="ECO:0000256" key="3">
    <source>
        <dbReference type="ARBA" id="ARBA00022475"/>
    </source>
</evidence>
<name>A0A0F0GKM0_LENAE</name>
<evidence type="ECO:0000256" key="5">
    <source>
        <dbReference type="ARBA" id="ARBA00022989"/>
    </source>
</evidence>
<feature type="transmembrane region" description="Helical" evidence="10">
    <location>
        <begin position="378"/>
        <end position="397"/>
    </location>
</feature>
<evidence type="ECO:0000256" key="9">
    <source>
        <dbReference type="ARBA" id="ARBA00023201"/>
    </source>
</evidence>
<evidence type="ECO:0000256" key="8">
    <source>
        <dbReference type="ARBA" id="ARBA00023136"/>
    </source>
</evidence>
<keyword evidence="13" id="KW-1185">Reference proteome</keyword>
<keyword evidence="9 10" id="KW-0739">Sodium transport</keyword>
<dbReference type="GO" id="GO:0098719">
    <property type="term" value="P:sodium ion import across plasma membrane"/>
    <property type="evidence" value="ECO:0007669"/>
    <property type="project" value="TreeGrafter"/>
</dbReference>
<reference evidence="12 13" key="1">
    <citation type="submission" date="2015-02" db="EMBL/GenBank/DDBJ databases">
        <authorList>
            <person name="Ju K.-S."/>
            <person name="Doroghazi J.R."/>
            <person name="Metcalf W."/>
        </authorList>
    </citation>
    <scope>NUCLEOTIDE SEQUENCE [LARGE SCALE GENOMIC DNA]</scope>
    <source>
        <strain evidence="12 13">NRRL B-16140</strain>
    </source>
</reference>
<feature type="transmembrane region" description="Helical" evidence="10">
    <location>
        <begin position="260"/>
        <end position="280"/>
    </location>
</feature>
<dbReference type="PANTHER" id="PTHR10110:SF86">
    <property type="entry name" value="SODIUM_HYDROGEN EXCHANGER 7"/>
    <property type="match status" value="1"/>
</dbReference>
<evidence type="ECO:0000256" key="1">
    <source>
        <dbReference type="ARBA" id="ARBA00004651"/>
    </source>
</evidence>
<feature type="transmembrane region" description="Helical" evidence="10">
    <location>
        <begin position="6"/>
        <end position="24"/>
    </location>
</feature>
<dbReference type="InterPro" id="IPR018422">
    <property type="entry name" value="Cation/H_exchanger_CPA1"/>
</dbReference>
<sequence>MLGLELVVVLGVCILASSVASGRLRLAAPVLLVVCGAVLGFVPALESVSLPPEAMLLIFLPALLYWESLNTSLREIRSNLRPIVLLSTLLVLATAAAVAAVAHALGLDWGPAWVLGAALAPTDATAVSAIARGMPRRTTTILRAESLINDGTALVIYAIAVAITTGEQRFSTGMVGLQLLLSYAGGAAAGLAIAWLVVQVRRRLDNPIHETVVSILTPFSAFLVAELVHGSGVIAVVTCGLALARVGPRIVRADTRQVSSAFWGIATFALNGALFVLIGLQAHSAVRNLDSSQVLKSFGAIGLVALAVAGTRLLWGYTTPYIIRAIDRRPQQRLRRVGARQRLVSSAAGFRGAVSLAAALAVPETVVGGAPFPFREEIILITSGVVVLTLVVQSLMLPSIIRFSRLPEDTAVDEELKLAQSTASEEAYEALPRLADKVGVSDVVYKRVLAEYEHHLEVRRAKEAGDEEVAQSEVEYAALRLELIAHKRATVVRLRDEAAIDDIVLRAVQRRLDIEEVRLSRREIEED</sequence>
<evidence type="ECO:0000256" key="2">
    <source>
        <dbReference type="ARBA" id="ARBA00022448"/>
    </source>
</evidence>
<feature type="transmembrane region" description="Helical" evidence="10">
    <location>
        <begin position="54"/>
        <end position="71"/>
    </location>
</feature>
<dbReference type="NCBIfam" id="TIGR00831">
    <property type="entry name" value="a_cpa1"/>
    <property type="match status" value="1"/>
</dbReference>
<feature type="transmembrane region" description="Helical" evidence="10">
    <location>
        <begin position="343"/>
        <end position="362"/>
    </location>
</feature>
<dbReference type="GO" id="GO:0005886">
    <property type="term" value="C:plasma membrane"/>
    <property type="evidence" value="ECO:0007669"/>
    <property type="project" value="UniProtKB-SubCell"/>
</dbReference>
<proteinExistence type="inferred from homology"/>
<evidence type="ECO:0000313" key="12">
    <source>
        <dbReference type="EMBL" id="KJK44074.1"/>
    </source>
</evidence>
<feature type="domain" description="Cation/H+ exchanger transmembrane" evidence="11">
    <location>
        <begin position="15"/>
        <end position="400"/>
    </location>
</feature>
<keyword evidence="5 10" id="KW-1133">Transmembrane helix</keyword>
<evidence type="ECO:0000256" key="10">
    <source>
        <dbReference type="RuleBase" id="RU366002"/>
    </source>
</evidence>
<keyword evidence="8 10" id="KW-0472">Membrane</keyword>
<feature type="transmembrane region" description="Helical" evidence="10">
    <location>
        <begin position="300"/>
        <end position="323"/>
    </location>
</feature>
<evidence type="ECO:0000256" key="7">
    <source>
        <dbReference type="ARBA" id="ARBA00023065"/>
    </source>
</evidence>
<comment type="function">
    <text evidence="10">Na(+)/H(+) antiporter that extrudes sodium in exchange for external protons.</text>
</comment>
<protein>
    <submittedName>
        <fullName evidence="12">Sodium:proton antiporter</fullName>
    </submittedName>
</protein>
<dbReference type="PANTHER" id="PTHR10110">
    <property type="entry name" value="SODIUM/HYDROGEN EXCHANGER"/>
    <property type="match status" value="1"/>
</dbReference>
<dbReference type="Gene3D" id="6.10.140.1330">
    <property type="match status" value="1"/>
</dbReference>
<keyword evidence="6 10" id="KW-0915">Sodium</keyword>
<organism evidence="12 13">
    <name type="scientific">Lentzea aerocolonigenes</name>
    <name type="common">Lechevalieria aerocolonigenes</name>
    <name type="synonym">Saccharothrix aerocolonigenes</name>
    <dbReference type="NCBI Taxonomy" id="68170"/>
    <lineage>
        <taxon>Bacteria</taxon>
        <taxon>Bacillati</taxon>
        <taxon>Actinomycetota</taxon>
        <taxon>Actinomycetes</taxon>
        <taxon>Pseudonocardiales</taxon>
        <taxon>Pseudonocardiaceae</taxon>
        <taxon>Lentzea</taxon>
    </lineage>
</organism>
<dbReference type="EMBL" id="JYJG01000263">
    <property type="protein sequence ID" value="KJK44074.1"/>
    <property type="molecule type" value="Genomic_DNA"/>
</dbReference>
<feature type="transmembrane region" description="Helical" evidence="10">
    <location>
        <begin position="112"/>
        <end position="134"/>
    </location>
</feature>
<keyword evidence="4 10" id="KW-0812">Transmembrane</keyword>
<comment type="subcellular location">
    <subcellularLocation>
        <location evidence="1 10">Cell membrane</location>
        <topology evidence="1 10">Multi-pass membrane protein</topology>
    </subcellularLocation>
</comment>
<feature type="transmembrane region" description="Helical" evidence="10">
    <location>
        <begin position="146"/>
        <end position="163"/>
    </location>
</feature>
<dbReference type="GO" id="GO:0015385">
    <property type="term" value="F:sodium:proton antiporter activity"/>
    <property type="evidence" value="ECO:0007669"/>
    <property type="project" value="InterPro"/>
</dbReference>
<comment type="similarity">
    <text evidence="10">Belongs to the monovalent cation:proton antiporter 1 (CPA1) transporter (TC 2.A.36) family.</text>
</comment>
<keyword evidence="7 10" id="KW-0406">Ion transport</keyword>